<reference evidence="2" key="1">
    <citation type="journal article" date="2013" name="Nat. Commun.">
        <title>Whole-genome sequencing of Oryza brachyantha reveals mechanisms underlying Oryza genome evolution.</title>
        <authorList>
            <person name="Chen J."/>
            <person name="Huang Q."/>
            <person name="Gao D."/>
            <person name="Wang J."/>
            <person name="Lang Y."/>
            <person name="Liu T."/>
            <person name="Li B."/>
            <person name="Bai Z."/>
            <person name="Luis Goicoechea J."/>
            <person name="Liang C."/>
            <person name="Chen C."/>
            <person name="Zhang W."/>
            <person name="Sun S."/>
            <person name="Liao Y."/>
            <person name="Zhang X."/>
            <person name="Yang L."/>
            <person name="Song C."/>
            <person name="Wang M."/>
            <person name="Shi J."/>
            <person name="Liu G."/>
            <person name="Liu J."/>
            <person name="Zhou H."/>
            <person name="Zhou W."/>
            <person name="Yu Q."/>
            <person name="An N."/>
            <person name="Chen Y."/>
            <person name="Cai Q."/>
            <person name="Wang B."/>
            <person name="Liu B."/>
            <person name="Min J."/>
            <person name="Huang Y."/>
            <person name="Wu H."/>
            <person name="Li Z."/>
            <person name="Zhang Y."/>
            <person name="Yin Y."/>
            <person name="Song W."/>
            <person name="Jiang J."/>
            <person name="Jackson S.A."/>
            <person name="Wing R.A."/>
            <person name="Wang J."/>
            <person name="Chen M."/>
        </authorList>
    </citation>
    <scope>NUCLEOTIDE SEQUENCE [LARGE SCALE GENOMIC DNA]</scope>
    <source>
        <strain evidence="2">cv. IRGC 101232</strain>
    </source>
</reference>
<name>J3N430_ORYBR</name>
<evidence type="ECO:0000313" key="3">
    <source>
        <dbReference type="Proteomes" id="UP000006038"/>
    </source>
</evidence>
<evidence type="ECO:0000313" key="2">
    <source>
        <dbReference type="EnsemblPlants" id="OB10G22780.1"/>
    </source>
</evidence>
<feature type="transmembrane region" description="Helical" evidence="1">
    <location>
        <begin position="6"/>
        <end position="24"/>
    </location>
</feature>
<keyword evidence="1" id="KW-0812">Transmembrane</keyword>
<evidence type="ECO:0008006" key="4">
    <source>
        <dbReference type="Google" id="ProtNLM"/>
    </source>
</evidence>
<dbReference type="Proteomes" id="UP000006038">
    <property type="component" value="Chromosome 10"/>
</dbReference>
<dbReference type="Gramene" id="OB10G22780.1">
    <property type="protein sequence ID" value="OB10G22780.1"/>
    <property type="gene ID" value="OB10G22780"/>
</dbReference>
<dbReference type="HOGENOM" id="CLU_108679_0_0_1"/>
<dbReference type="AlphaFoldDB" id="J3N430"/>
<proteinExistence type="predicted"/>
<keyword evidence="3" id="KW-1185">Reference proteome</keyword>
<sequence length="150" mass="16809">MTTTDTPWQLLLFALVVPLVVVLARRGAGKKKGGARIPPGLLAVPVLGSLLWPRHSSADQLELLLRRVIKTSVFAFFPAVTKHLFRGRLQMGLALRRRQTELFLPLINARRARQNQIQQKDTSFEHSYVDTLFDVRLPDKGGNGFGAIKK</sequence>
<reference evidence="2" key="2">
    <citation type="submission" date="2013-04" db="UniProtKB">
        <authorList>
            <consortium name="EnsemblPlants"/>
        </authorList>
    </citation>
    <scope>IDENTIFICATION</scope>
</reference>
<dbReference type="EnsemblPlants" id="OB10G22780.1">
    <property type="protein sequence ID" value="OB10G22780.1"/>
    <property type="gene ID" value="OB10G22780"/>
</dbReference>
<accession>J3N430</accession>
<organism evidence="2">
    <name type="scientific">Oryza brachyantha</name>
    <name type="common">malo sina</name>
    <dbReference type="NCBI Taxonomy" id="4533"/>
    <lineage>
        <taxon>Eukaryota</taxon>
        <taxon>Viridiplantae</taxon>
        <taxon>Streptophyta</taxon>
        <taxon>Embryophyta</taxon>
        <taxon>Tracheophyta</taxon>
        <taxon>Spermatophyta</taxon>
        <taxon>Magnoliopsida</taxon>
        <taxon>Liliopsida</taxon>
        <taxon>Poales</taxon>
        <taxon>Poaceae</taxon>
        <taxon>BOP clade</taxon>
        <taxon>Oryzoideae</taxon>
        <taxon>Oryzeae</taxon>
        <taxon>Oryzinae</taxon>
        <taxon>Oryza</taxon>
    </lineage>
</organism>
<evidence type="ECO:0000256" key="1">
    <source>
        <dbReference type="SAM" id="Phobius"/>
    </source>
</evidence>
<keyword evidence="1" id="KW-1133">Transmembrane helix</keyword>
<keyword evidence="1" id="KW-0472">Membrane</keyword>
<protein>
    <recommendedName>
        <fullName evidence="4">Cytochrome P450</fullName>
    </recommendedName>
</protein>